<accession>A0AAE3IMN1</accession>
<evidence type="ECO:0000259" key="1">
    <source>
        <dbReference type="SMART" id="SM00849"/>
    </source>
</evidence>
<dbReference type="NCBIfam" id="NF001911">
    <property type="entry name" value="PRK00685.1"/>
    <property type="match status" value="1"/>
</dbReference>
<feature type="domain" description="Metallo-beta-lactamase" evidence="1">
    <location>
        <begin position="7"/>
        <end position="190"/>
    </location>
</feature>
<gene>
    <name evidence="2" type="ORF">OD355_10120</name>
</gene>
<keyword evidence="2" id="KW-0378">Hydrolase</keyword>
<reference evidence="2" key="1">
    <citation type="submission" date="2022-10" db="EMBL/GenBank/DDBJ databases">
        <authorList>
            <person name="Kim H.S."/>
            <person name="Kim J.-S."/>
            <person name="Suh M.K."/>
            <person name="Eom M.K."/>
            <person name="Lee J.-S."/>
        </authorList>
    </citation>
    <scope>NUCLEOTIDE SEQUENCE</scope>
    <source>
        <strain evidence="2">LIP-5</strain>
    </source>
</reference>
<dbReference type="Proteomes" id="UP001209317">
    <property type="component" value="Unassembled WGS sequence"/>
</dbReference>
<dbReference type="GO" id="GO:0016787">
    <property type="term" value="F:hydrolase activity"/>
    <property type="evidence" value="ECO:0007669"/>
    <property type="project" value="UniProtKB-KW"/>
</dbReference>
<evidence type="ECO:0000313" key="2">
    <source>
        <dbReference type="EMBL" id="MCU7694870.1"/>
    </source>
</evidence>
<proteinExistence type="predicted"/>
<organism evidence="2 3">
    <name type="scientific">Haoranjiania flava</name>
    <dbReference type="NCBI Taxonomy" id="1856322"/>
    <lineage>
        <taxon>Bacteria</taxon>
        <taxon>Pseudomonadati</taxon>
        <taxon>Bacteroidota</taxon>
        <taxon>Chitinophagia</taxon>
        <taxon>Chitinophagales</taxon>
        <taxon>Chitinophagaceae</taxon>
        <taxon>Haoranjiania</taxon>
    </lineage>
</organism>
<dbReference type="InterPro" id="IPR050114">
    <property type="entry name" value="UPF0173_UPF0282_UlaG_hydrolase"/>
</dbReference>
<dbReference type="PANTHER" id="PTHR43546">
    <property type="entry name" value="UPF0173 METAL-DEPENDENT HYDROLASE MJ1163-RELATED"/>
    <property type="match status" value="1"/>
</dbReference>
<dbReference type="EMBL" id="JAOTPL010000014">
    <property type="protein sequence ID" value="MCU7694870.1"/>
    <property type="molecule type" value="Genomic_DNA"/>
</dbReference>
<name>A0AAE3IMN1_9BACT</name>
<dbReference type="SMART" id="SM00849">
    <property type="entry name" value="Lactamase_B"/>
    <property type="match status" value="1"/>
</dbReference>
<comment type="caution">
    <text evidence="2">The sequence shown here is derived from an EMBL/GenBank/DDBJ whole genome shotgun (WGS) entry which is preliminary data.</text>
</comment>
<keyword evidence="3" id="KW-1185">Reference proteome</keyword>
<dbReference type="PANTHER" id="PTHR43546:SF3">
    <property type="entry name" value="UPF0173 METAL-DEPENDENT HYDROLASE MJ1163"/>
    <property type="match status" value="1"/>
</dbReference>
<dbReference type="RefSeq" id="WP_263038355.1">
    <property type="nucleotide sequence ID" value="NZ_JAOTPL010000014.1"/>
</dbReference>
<protein>
    <submittedName>
        <fullName evidence="2">Metal-dependent hydrolase</fullName>
    </submittedName>
</protein>
<dbReference type="InterPro" id="IPR001279">
    <property type="entry name" value="Metallo-B-lactamas"/>
</dbReference>
<evidence type="ECO:0000313" key="3">
    <source>
        <dbReference type="Proteomes" id="UP001209317"/>
    </source>
</evidence>
<dbReference type="SUPFAM" id="SSF56281">
    <property type="entry name" value="Metallo-hydrolase/oxidoreductase"/>
    <property type="match status" value="1"/>
</dbReference>
<dbReference type="Pfam" id="PF12706">
    <property type="entry name" value="Lactamase_B_2"/>
    <property type="match status" value="1"/>
</dbReference>
<dbReference type="InterPro" id="IPR036866">
    <property type="entry name" value="RibonucZ/Hydroxyglut_hydro"/>
</dbReference>
<dbReference type="Gene3D" id="3.60.15.10">
    <property type="entry name" value="Ribonuclease Z/Hydroxyacylglutathione hydrolase-like"/>
    <property type="match status" value="1"/>
</dbReference>
<sequence>MDFTYYSHSTFLVAIKGKKVLFDPYFTDNPKASEFDVNEIEADYIFISHGHVDHVMDAVHIAKLTHAKVVSNPEVIAYVQDKGVENVHELNHGAPVLFEFGHVRAVPAMHSSSMPDGRYGGNPMGFVFTTDEGNFYYSGDTCLITDMQLIALFAKLDFAVLPIGGNYTMDYKDAFLAAEFIKCDKVIGVHYNTFPLIEIDPHAAVNEFQSKGKFLLLPKCGERFVAVKEQTGLNL</sequence>
<dbReference type="AlphaFoldDB" id="A0AAE3IMN1"/>